<keyword evidence="2" id="KW-1185">Reference proteome</keyword>
<comment type="caution">
    <text evidence="1">The sequence shown here is derived from an EMBL/GenBank/DDBJ whole genome shotgun (WGS) entry which is preliminary data.</text>
</comment>
<dbReference type="Proteomes" id="UP001434883">
    <property type="component" value="Unassembled WGS sequence"/>
</dbReference>
<name>A0ABV0RQN7_9TELE</name>
<evidence type="ECO:0000313" key="1">
    <source>
        <dbReference type="EMBL" id="MEQ2209991.1"/>
    </source>
</evidence>
<protein>
    <submittedName>
        <fullName evidence="1">Uncharacterized protein</fullName>
    </submittedName>
</protein>
<dbReference type="EMBL" id="JAHRIN010052189">
    <property type="protein sequence ID" value="MEQ2209991.1"/>
    <property type="molecule type" value="Genomic_DNA"/>
</dbReference>
<proteinExistence type="predicted"/>
<gene>
    <name evidence="1" type="ORF">XENOCAPTIV_006924</name>
</gene>
<organism evidence="1 2">
    <name type="scientific">Xenoophorus captivus</name>
    <dbReference type="NCBI Taxonomy" id="1517983"/>
    <lineage>
        <taxon>Eukaryota</taxon>
        <taxon>Metazoa</taxon>
        <taxon>Chordata</taxon>
        <taxon>Craniata</taxon>
        <taxon>Vertebrata</taxon>
        <taxon>Euteleostomi</taxon>
        <taxon>Actinopterygii</taxon>
        <taxon>Neopterygii</taxon>
        <taxon>Teleostei</taxon>
        <taxon>Neoteleostei</taxon>
        <taxon>Acanthomorphata</taxon>
        <taxon>Ovalentaria</taxon>
        <taxon>Atherinomorphae</taxon>
        <taxon>Cyprinodontiformes</taxon>
        <taxon>Goodeidae</taxon>
        <taxon>Xenoophorus</taxon>
    </lineage>
</organism>
<accession>A0ABV0RQN7</accession>
<evidence type="ECO:0000313" key="2">
    <source>
        <dbReference type="Proteomes" id="UP001434883"/>
    </source>
</evidence>
<reference evidence="1 2" key="1">
    <citation type="submission" date="2021-06" db="EMBL/GenBank/DDBJ databases">
        <authorList>
            <person name="Palmer J.M."/>
        </authorList>
    </citation>
    <scope>NUCLEOTIDE SEQUENCE [LARGE SCALE GENOMIC DNA]</scope>
    <source>
        <strain evidence="1 2">XC_2019</strain>
        <tissue evidence="1">Muscle</tissue>
    </source>
</reference>
<sequence>MRKSENKAGQLPLQQALPLKHLLFKVDFSLSFSCSSLSPIGIKAQVLQTSPRKVSLFFILHAPQPAGDNLVFQFKMRVCWVFEPFEESFGWRLVVFPPFFCRMSTGGMSRLCSPV</sequence>